<accession>A0A7C5PHT3</accession>
<dbReference type="PANTHER" id="PTHR10681:SF121">
    <property type="entry name" value="ALKYL HYDROPEROXIDE REDUCTASE C"/>
    <property type="match status" value="1"/>
</dbReference>
<dbReference type="Gene3D" id="3.40.30.10">
    <property type="entry name" value="Glutaredoxin"/>
    <property type="match status" value="1"/>
</dbReference>
<feature type="active site" description="Cysteine sulfenic acid (-SOH) intermediate; for peroxidase activity" evidence="11">
    <location>
        <position position="47"/>
    </location>
</feature>
<comment type="catalytic activity">
    <reaction evidence="10">
        <text>a hydroperoxide + NADH + H(+) = an alcohol + NAD(+) + H2O</text>
        <dbReference type="Rhea" id="RHEA:62628"/>
        <dbReference type="ChEBI" id="CHEBI:15377"/>
        <dbReference type="ChEBI" id="CHEBI:15378"/>
        <dbReference type="ChEBI" id="CHEBI:30879"/>
        <dbReference type="ChEBI" id="CHEBI:35924"/>
        <dbReference type="ChEBI" id="CHEBI:57540"/>
        <dbReference type="ChEBI" id="CHEBI:57945"/>
        <dbReference type="EC" id="1.11.1.26"/>
    </reaction>
</comment>
<dbReference type="GO" id="GO:0008379">
    <property type="term" value="F:thioredoxin peroxidase activity"/>
    <property type="evidence" value="ECO:0007669"/>
    <property type="project" value="TreeGrafter"/>
</dbReference>
<dbReference type="GO" id="GO:0102039">
    <property type="term" value="F:NADH-dependent peroxiredoxin activity"/>
    <property type="evidence" value="ECO:0007669"/>
    <property type="project" value="UniProtKB-EC"/>
</dbReference>
<keyword evidence="6" id="KW-0049">Antioxidant</keyword>
<dbReference type="GO" id="GO:0005829">
    <property type="term" value="C:cytosol"/>
    <property type="evidence" value="ECO:0007669"/>
    <property type="project" value="TreeGrafter"/>
</dbReference>
<dbReference type="SUPFAM" id="SSF52833">
    <property type="entry name" value="Thioredoxin-like"/>
    <property type="match status" value="1"/>
</dbReference>
<comment type="similarity">
    <text evidence="1">Belongs to the peroxiredoxin family. AhpC/Prx1 subfamily.</text>
</comment>
<dbReference type="CDD" id="cd03015">
    <property type="entry name" value="PRX_Typ2cys"/>
    <property type="match status" value="1"/>
</dbReference>
<protein>
    <recommendedName>
        <fullName evidence="4">Alkyl hydroperoxide reductase C</fullName>
        <ecNumber evidence="3">1.11.1.26</ecNumber>
    </recommendedName>
    <alternativeName>
        <fullName evidence="9">Peroxiredoxin</fullName>
    </alternativeName>
</protein>
<evidence type="ECO:0000256" key="7">
    <source>
        <dbReference type="ARBA" id="ARBA00023002"/>
    </source>
</evidence>
<evidence type="ECO:0000256" key="9">
    <source>
        <dbReference type="ARBA" id="ARBA00032077"/>
    </source>
</evidence>
<dbReference type="Pfam" id="PF00578">
    <property type="entry name" value="AhpC-TSA"/>
    <property type="match status" value="1"/>
</dbReference>
<dbReference type="InterPro" id="IPR050217">
    <property type="entry name" value="Peroxiredoxin"/>
</dbReference>
<evidence type="ECO:0000256" key="11">
    <source>
        <dbReference type="PIRSR" id="PIRSR000239-1"/>
    </source>
</evidence>
<evidence type="ECO:0000259" key="12">
    <source>
        <dbReference type="PROSITE" id="PS51352"/>
    </source>
</evidence>
<dbReference type="PIRSF" id="PIRSF000239">
    <property type="entry name" value="AHPC"/>
    <property type="match status" value="1"/>
</dbReference>
<dbReference type="PANTHER" id="PTHR10681">
    <property type="entry name" value="THIOREDOXIN PEROXIDASE"/>
    <property type="match status" value="1"/>
</dbReference>
<evidence type="ECO:0000256" key="8">
    <source>
        <dbReference type="ARBA" id="ARBA00023284"/>
    </source>
</evidence>
<organism evidence="13">
    <name type="scientific">Thermodesulfobium narugense</name>
    <dbReference type="NCBI Taxonomy" id="184064"/>
    <lineage>
        <taxon>Bacteria</taxon>
        <taxon>Pseudomonadati</taxon>
        <taxon>Thermodesulfobiota</taxon>
        <taxon>Thermodesulfobiia</taxon>
        <taxon>Thermodesulfobiales</taxon>
        <taxon>Thermodesulfobiaceae</taxon>
        <taxon>Thermodesulfobium</taxon>
    </lineage>
</organism>
<proteinExistence type="inferred from homology"/>
<dbReference type="GO" id="GO:0045454">
    <property type="term" value="P:cell redox homeostasis"/>
    <property type="evidence" value="ECO:0007669"/>
    <property type="project" value="TreeGrafter"/>
</dbReference>
<gene>
    <name evidence="13" type="ORF">ENL70_07375</name>
</gene>
<dbReference type="PROSITE" id="PS51352">
    <property type="entry name" value="THIOREDOXIN_2"/>
    <property type="match status" value="1"/>
</dbReference>
<reference evidence="13" key="1">
    <citation type="journal article" date="2020" name="mSystems">
        <title>Genome- and Community-Level Interaction Insights into Carbon Utilization and Element Cycling Functions of Hydrothermarchaeota in Hydrothermal Sediment.</title>
        <authorList>
            <person name="Zhou Z."/>
            <person name="Liu Y."/>
            <person name="Xu W."/>
            <person name="Pan J."/>
            <person name="Luo Z.H."/>
            <person name="Li M."/>
        </authorList>
    </citation>
    <scope>NUCLEOTIDE SEQUENCE [LARGE SCALE GENOMIC DNA]</scope>
    <source>
        <strain evidence="13">SpSt-1019</strain>
    </source>
</reference>
<keyword evidence="7" id="KW-0560">Oxidoreductase</keyword>
<keyword evidence="8" id="KW-0676">Redox-active center</keyword>
<dbReference type="GO" id="GO:0042744">
    <property type="term" value="P:hydrogen peroxide catabolic process"/>
    <property type="evidence" value="ECO:0007669"/>
    <property type="project" value="TreeGrafter"/>
</dbReference>
<dbReference type="GO" id="GO:0006979">
    <property type="term" value="P:response to oxidative stress"/>
    <property type="evidence" value="ECO:0007669"/>
    <property type="project" value="TreeGrafter"/>
</dbReference>
<feature type="domain" description="Thioredoxin" evidence="12">
    <location>
        <begin position="2"/>
        <end position="160"/>
    </location>
</feature>
<dbReference type="InterPro" id="IPR024706">
    <property type="entry name" value="Peroxiredoxin_AhpC-typ"/>
</dbReference>
<dbReference type="AlphaFoldDB" id="A0A7C5PHT3"/>
<dbReference type="InterPro" id="IPR013766">
    <property type="entry name" value="Thioredoxin_domain"/>
</dbReference>
<evidence type="ECO:0000256" key="5">
    <source>
        <dbReference type="ARBA" id="ARBA00022559"/>
    </source>
</evidence>
<dbReference type="InterPro" id="IPR036249">
    <property type="entry name" value="Thioredoxin-like_sf"/>
</dbReference>
<dbReference type="InterPro" id="IPR019479">
    <property type="entry name" value="Peroxiredoxin_C"/>
</dbReference>
<keyword evidence="5" id="KW-0575">Peroxidase</keyword>
<name>A0A7C5PHT3_9BACT</name>
<dbReference type="InterPro" id="IPR000866">
    <property type="entry name" value="AhpC/TSA"/>
</dbReference>
<evidence type="ECO:0000256" key="10">
    <source>
        <dbReference type="ARBA" id="ARBA00047572"/>
    </source>
</evidence>
<dbReference type="Pfam" id="PF10417">
    <property type="entry name" value="1-cysPrx_C"/>
    <property type="match status" value="1"/>
</dbReference>
<evidence type="ECO:0000256" key="4">
    <source>
        <dbReference type="ARBA" id="ARBA00017462"/>
    </source>
</evidence>
<dbReference type="EMBL" id="DRUY01000248">
    <property type="protein sequence ID" value="HHI66351.1"/>
    <property type="molecule type" value="Genomic_DNA"/>
</dbReference>
<dbReference type="GO" id="GO:0033554">
    <property type="term" value="P:cellular response to stress"/>
    <property type="evidence" value="ECO:0007669"/>
    <property type="project" value="TreeGrafter"/>
</dbReference>
<comment type="caution">
    <text evidence="13">The sequence shown here is derived from an EMBL/GenBank/DDBJ whole genome shotgun (WGS) entry which is preliminary data.</text>
</comment>
<comment type="subunit">
    <text evidence="2">Homodimer; disulfide-linked, upon oxidation. 5 homodimers assemble to form a ring-like decamer.</text>
</comment>
<dbReference type="EC" id="1.11.1.26" evidence="3"/>
<evidence type="ECO:0000256" key="6">
    <source>
        <dbReference type="ARBA" id="ARBA00022862"/>
    </source>
</evidence>
<evidence type="ECO:0000256" key="2">
    <source>
        <dbReference type="ARBA" id="ARBA00011654"/>
    </source>
</evidence>
<sequence length="203" mass="22599">MSIVGSATPEISAMAYLEGKIEMIDLKNFKRPWKLIYFYPGDFTFVCPTELAELASKKCDFDELGVDVFVISVDSPYVHKAWDDAELSKMINTSFPYPMISDQDGTIGKKFGVYDENTRVNLRGAFIVDPDNIIQAVTILSSVVGRNVSEIIRQIQALQYVRENNEVCPASWKPGDKALVPGADLVGSVYHYWKIGTISDEGA</sequence>
<evidence type="ECO:0000313" key="13">
    <source>
        <dbReference type="EMBL" id="HHI66351.1"/>
    </source>
</evidence>
<evidence type="ECO:0000256" key="1">
    <source>
        <dbReference type="ARBA" id="ARBA00009796"/>
    </source>
</evidence>
<evidence type="ECO:0000256" key="3">
    <source>
        <dbReference type="ARBA" id="ARBA00013021"/>
    </source>
</evidence>